<sequence>MREIRGNPEEAVDMAVRESIKKGILADFLKKHRAEVKDVILTEYDQEAHIRNEKNESWQEGWEKGCRSVIRQVVLYHKGEGMSSEKIVEILQNHFRLNKEDAENCLRELDFEETQSGGENSDTDSV</sequence>
<reference evidence="1" key="2">
    <citation type="journal article" date="2021" name="PeerJ">
        <title>Extensive microbial diversity within the chicken gut microbiome revealed by metagenomics and culture.</title>
        <authorList>
            <person name="Gilroy R."/>
            <person name="Ravi A."/>
            <person name="Getino M."/>
            <person name="Pursley I."/>
            <person name="Horton D.L."/>
            <person name="Alikhan N.F."/>
            <person name="Baker D."/>
            <person name="Gharbi K."/>
            <person name="Hall N."/>
            <person name="Watson M."/>
            <person name="Adriaenssens E.M."/>
            <person name="Foster-Nyarko E."/>
            <person name="Jarju S."/>
            <person name="Secka A."/>
            <person name="Antonio M."/>
            <person name="Oren A."/>
            <person name="Chaudhuri R.R."/>
            <person name="La Ragione R."/>
            <person name="Hildebrand F."/>
            <person name="Pallen M.J."/>
        </authorList>
    </citation>
    <scope>NUCLEOTIDE SEQUENCE</scope>
    <source>
        <strain evidence="1">ChiBcec2-4451</strain>
    </source>
</reference>
<proteinExistence type="predicted"/>
<evidence type="ECO:0000313" key="1">
    <source>
        <dbReference type="EMBL" id="HIV12723.1"/>
    </source>
</evidence>
<gene>
    <name evidence="1" type="ORF">IAA63_06240</name>
</gene>
<accession>A0A9D1NUS5</accession>
<organism evidence="1 2">
    <name type="scientific">Candidatus Pullilachnospira stercoravium</name>
    <dbReference type="NCBI Taxonomy" id="2840913"/>
    <lineage>
        <taxon>Bacteria</taxon>
        <taxon>Bacillati</taxon>
        <taxon>Bacillota</taxon>
        <taxon>Clostridia</taxon>
        <taxon>Lachnospirales</taxon>
        <taxon>Lachnospiraceae</taxon>
        <taxon>Lachnospiraceae incertae sedis</taxon>
        <taxon>Candidatus Pullilachnospira</taxon>
    </lineage>
</organism>
<dbReference type="AlphaFoldDB" id="A0A9D1NUS5"/>
<comment type="caution">
    <text evidence="1">The sequence shown here is derived from an EMBL/GenBank/DDBJ whole genome shotgun (WGS) entry which is preliminary data.</text>
</comment>
<name>A0A9D1NUS5_9FIRM</name>
<dbReference type="Proteomes" id="UP000886723">
    <property type="component" value="Unassembled WGS sequence"/>
</dbReference>
<protein>
    <submittedName>
        <fullName evidence="1">Uncharacterized protein</fullName>
    </submittedName>
</protein>
<evidence type="ECO:0000313" key="2">
    <source>
        <dbReference type="Proteomes" id="UP000886723"/>
    </source>
</evidence>
<reference evidence="1" key="1">
    <citation type="submission" date="2020-10" db="EMBL/GenBank/DDBJ databases">
        <authorList>
            <person name="Gilroy R."/>
        </authorList>
    </citation>
    <scope>NUCLEOTIDE SEQUENCE</scope>
    <source>
        <strain evidence="1">ChiBcec2-4451</strain>
    </source>
</reference>
<dbReference type="EMBL" id="DVON01000139">
    <property type="protein sequence ID" value="HIV12723.1"/>
    <property type="molecule type" value="Genomic_DNA"/>
</dbReference>